<dbReference type="GO" id="GO:0000976">
    <property type="term" value="F:transcription cis-regulatory region binding"/>
    <property type="evidence" value="ECO:0007669"/>
    <property type="project" value="TreeGrafter"/>
</dbReference>
<dbReference type="SUPFAM" id="SSF48498">
    <property type="entry name" value="Tetracyclin repressor-like, C-terminal domain"/>
    <property type="match status" value="1"/>
</dbReference>
<dbReference type="SUPFAM" id="SSF46689">
    <property type="entry name" value="Homeodomain-like"/>
    <property type="match status" value="1"/>
</dbReference>
<dbReference type="Pfam" id="PF00440">
    <property type="entry name" value="TetR_N"/>
    <property type="match status" value="1"/>
</dbReference>
<dbReference type="PANTHER" id="PTHR30055:SF234">
    <property type="entry name" value="HTH-TYPE TRANSCRIPTIONAL REGULATOR BETI"/>
    <property type="match status" value="1"/>
</dbReference>
<dbReference type="GO" id="GO:0003700">
    <property type="term" value="F:DNA-binding transcription factor activity"/>
    <property type="evidence" value="ECO:0007669"/>
    <property type="project" value="TreeGrafter"/>
</dbReference>
<accession>A0A5B7WTS8</accession>
<dbReference type="RefSeq" id="WP_138926422.1">
    <property type="nucleotide sequence ID" value="NZ_CP034412.1"/>
</dbReference>
<evidence type="ECO:0000256" key="1">
    <source>
        <dbReference type="ARBA" id="ARBA00023015"/>
    </source>
</evidence>
<keyword evidence="3" id="KW-0804">Transcription</keyword>
<reference evidence="6 7" key="1">
    <citation type="submission" date="2018-12" db="EMBL/GenBank/DDBJ databases">
        <title>Complete Genome Sequence of Glutamicibacter creatinolyticus strain LGCM259,isolated from an abscess of a 12-year-old mare in Italy.</title>
        <authorList>
            <person name="Santos R.G."/>
            <person name="Silva A.L."/>
            <person name="Seyffert N."/>
            <person name="Castro T.L.P."/>
            <person name="Attili A.R."/>
            <person name="Rifici C."/>
            <person name="Mazzullo G."/>
            <person name="Brenig B."/>
            <person name="Venanzi F."/>
            <person name="Azevedo V."/>
        </authorList>
    </citation>
    <scope>NUCLEOTIDE SEQUENCE [LARGE SCALE GENOMIC DNA]</scope>
    <source>
        <strain evidence="6 7">LGCM 259</strain>
    </source>
</reference>
<keyword evidence="2 4" id="KW-0238">DNA-binding</keyword>
<evidence type="ECO:0000259" key="5">
    <source>
        <dbReference type="PROSITE" id="PS50977"/>
    </source>
</evidence>
<dbReference type="KEGG" id="gcr:GcLGCM259_1772"/>
<dbReference type="InterPro" id="IPR050109">
    <property type="entry name" value="HTH-type_TetR-like_transc_reg"/>
</dbReference>
<evidence type="ECO:0000313" key="6">
    <source>
        <dbReference type="EMBL" id="QCY47491.1"/>
    </source>
</evidence>
<evidence type="ECO:0000313" key="7">
    <source>
        <dbReference type="Proteomes" id="UP000307000"/>
    </source>
</evidence>
<dbReference type="InterPro" id="IPR009057">
    <property type="entry name" value="Homeodomain-like_sf"/>
</dbReference>
<gene>
    <name evidence="6" type="ORF">GcLGCM259_1772</name>
</gene>
<dbReference type="EMBL" id="CP034412">
    <property type="protein sequence ID" value="QCY47491.1"/>
    <property type="molecule type" value="Genomic_DNA"/>
</dbReference>
<feature type="DNA-binding region" description="H-T-H motif" evidence="4">
    <location>
        <begin position="41"/>
        <end position="60"/>
    </location>
</feature>
<keyword evidence="1" id="KW-0805">Transcription regulation</keyword>
<dbReference type="AlphaFoldDB" id="A0A5B7WTS8"/>
<feature type="domain" description="HTH tetR-type" evidence="5">
    <location>
        <begin position="18"/>
        <end position="78"/>
    </location>
</feature>
<keyword evidence="7" id="KW-1185">Reference proteome</keyword>
<organism evidence="6 7">
    <name type="scientific">Glutamicibacter creatinolyticus</name>
    <dbReference type="NCBI Taxonomy" id="162496"/>
    <lineage>
        <taxon>Bacteria</taxon>
        <taxon>Bacillati</taxon>
        <taxon>Actinomycetota</taxon>
        <taxon>Actinomycetes</taxon>
        <taxon>Micrococcales</taxon>
        <taxon>Micrococcaceae</taxon>
        <taxon>Glutamicibacter</taxon>
    </lineage>
</organism>
<evidence type="ECO:0000256" key="4">
    <source>
        <dbReference type="PROSITE-ProRule" id="PRU00335"/>
    </source>
</evidence>
<dbReference type="InterPro" id="IPR001647">
    <property type="entry name" value="HTH_TetR"/>
</dbReference>
<sequence length="199" mass="21675">MSQPQRVSSHSGRQVRGSVTRSRIRASAVELFARFAPEDVTVSRIATHAGVYPNQITHHFGSKDGLYVDAAFSLLLRDSARLRSLSRRASSPQSFVTALARTALAVPSTPMVVTALGMGRANTSVQPSLVAGMKVLFRQSTRYVETVLEDKAWHMPKSVEKEVRTFWSTVFGAVLLSQAGFQGVPSDLDVAAMVSINRN</sequence>
<evidence type="ECO:0000256" key="2">
    <source>
        <dbReference type="ARBA" id="ARBA00023125"/>
    </source>
</evidence>
<dbReference type="InterPro" id="IPR036271">
    <property type="entry name" value="Tet_transcr_reg_TetR-rel_C_sf"/>
</dbReference>
<dbReference type="Gene3D" id="1.10.357.10">
    <property type="entry name" value="Tetracycline Repressor, domain 2"/>
    <property type="match status" value="1"/>
</dbReference>
<dbReference type="InterPro" id="IPR011075">
    <property type="entry name" value="TetR_C"/>
</dbReference>
<dbReference type="Pfam" id="PF16914">
    <property type="entry name" value="TetR_C_12"/>
    <property type="match status" value="1"/>
</dbReference>
<name>A0A5B7WTS8_9MICC</name>
<protein>
    <submittedName>
        <fullName evidence="6">TetR family transcriptional regulator</fullName>
    </submittedName>
</protein>
<dbReference type="PANTHER" id="PTHR30055">
    <property type="entry name" value="HTH-TYPE TRANSCRIPTIONAL REGULATOR RUTR"/>
    <property type="match status" value="1"/>
</dbReference>
<proteinExistence type="predicted"/>
<dbReference type="PROSITE" id="PS50977">
    <property type="entry name" value="HTH_TETR_2"/>
    <property type="match status" value="1"/>
</dbReference>
<dbReference type="Proteomes" id="UP000307000">
    <property type="component" value="Chromosome"/>
</dbReference>
<evidence type="ECO:0000256" key="3">
    <source>
        <dbReference type="ARBA" id="ARBA00023163"/>
    </source>
</evidence>